<evidence type="ECO:0000313" key="3">
    <source>
        <dbReference type="Proteomes" id="UP000318437"/>
    </source>
</evidence>
<comment type="caution">
    <text evidence="2">The sequence shown here is derived from an EMBL/GenBank/DDBJ whole genome shotgun (WGS) entry which is preliminary data.</text>
</comment>
<proteinExistence type="predicted"/>
<organism evidence="2 3">
    <name type="scientific">Bythopirellula polymerisocia</name>
    <dbReference type="NCBI Taxonomy" id="2528003"/>
    <lineage>
        <taxon>Bacteria</taxon>
        <taxon>Pseudomonadati</taxon>
        <taxon>Planctomycetota</taxon>
        <taxon>Planctomycetia</taxon>
        <taxon>Pirellulales</taxon>
        <taxon>Lacipirellulaceae</taxon>
        <taxon>Bythopirellula</taxon>
    </lineage>
</organism>
<keyword evidence="3" id="KW-1185">Reference proteome</keyword>
<protein>
    <submittedName>
        <fullName evidence="2">Uncharacterized protein</fullName>
    </submittedName>
</protein>
<dbReference type="Proteomes" id="UP000318437">
    <property type="component" value="Unassembled WGS sequence"/>
</dbReference>
<gene>
    <name evidence="2" type="ORF">Pla144_05440</name>
</gene>
<evidence type="ECO:0000313" key="2">
    <source>
        <dbReference type="EMBL" id="TWU29765.1"/>
    </source>
</evidence>
<accession>A0A5C6D0S1</accession>
<dbReference type="EMBL" id="SJPS01000001">
    <property type="protein sequence ID" value="TWU29765.1"/>
    <property type="molecule type" value="Genomic_DNA"/>
</dbReference>
<evidence type="ECO:0000256" key="1">
    <source>
        <dbReference type="SAM" id="MobiDB-lite"/>
    </source>
</evidence>
<sequence length="63" mass="6809">MNNKKPHPLASPSKAKTCPVCGHSSYSPTGVHPQCSVSQADEPRRLQLAADRRARVDLVKNAT</sequence>
<reference evidence="2 3" key="1">
    <citation type="submission" date="2019-02" db="EMBL/GenBank/DDBJ databases">
        <title>Deep-cultivation of Planctomycetes and their phenomic and genomic characterization uncovers novel biology.</title>
        <authorList>
            <person name="Wiegand S."/>
            <person name="Jogler M."/>
            <person name="Boedeker C."/>
            <person name="Pinto D."/>
            <person name="Vollmers J."/>
            <person name="Rivas-Marin E."/>
            <person name="Kohn T."/>
            <person name="Peeters S.H."/>
            <person name="Heuer A."/>
            <person name="Rast P."/>
            <person name="Oberbeckmann S."/>
            <person name="Bunk B."/>
            <person name="Jeske O."/>
            <person name="Meyerdierks A."/>
            <person name="Storesund J.E."/>
            <person name="Kallscheuer N."/>
            <person name="Luecker S."/>
            <person name="Lage O.M."/>
            <person name="Pohl T."/>
            <person name="Merkel B.J."/>
            <person name="Hornburger P."/>
            <person name="Mueller R.-W."/>
            <person name="Bruemmer F."/>
            <person name="Labrenz M."/>
            <person name="Spormann A.M."/>
            <person name="Op Den Camp H."/>
            <person name="Overmann J."/>
            <person name="Amann R."/>
            <person name="Jetten M.S.M."/>
            <person name="Mascher T."/>
            <person name="Medema M.H."/>
            <person name="Devos D.P."/>
            <person name="Kaster A.-K."/>
            <person name="Ovreas L."/>
            <person name="Rohde M."/>
            <person name="Galperin M.Y."/>
            <person name="Jogler C."/>
        </authorList>
    </citation>
    <scope>NUCLEOTIDE SEQUENCE [LARGE SCALE GENOMIC DNA]</scope>
    <source>
        <strain evidence="2 3">Pla144</strain>
    </source>
</reference>
<feature type="region of interest" description="Disordered" evidence="1">
    <location>
        <begin position="1"/>
        <end position="21"/>
    </location>
</feature>
<dbReference type="AlphaFoldDB" id="A0A5C6D0S1"/>
<name>A0A5C6D0S1_9BACT</name>